<evidence type="ECO:0000313" key="1">
    <source>
        <dbReference type="EMBL" id="GIJ50024.1"/>
    </source>
</evidence>
<comment type="caution">
    <text evidence="1">The sequence shown here is derived from an EMBL/GenBank/DDBJ whole genome shotgun (WGS) entry which is preliminary data.</text>
</comment>
<keyword evidence="2" id="KW-1185">Reference proteome</keyword>
<dbReference type="AlphaFoldDB" id="A0A8J3YQX0"/>
<reference evidence="1" key="1">
    <citation type="submission" date="2021-01" db="EMBL/GenBank/DDBJ databases">
        <title>Whole genome shotgun sequence of Virgisporangium aliadipatigenens NBRC 105644.</title>
        <authorList>
            <person name="Komaki H."/>
            <person name="Tamura T."/>
        </authorList>
    </citation>
    <scope>NUCLEOTIDE SEQUENCE</scope>
    <source>
        <strain evidence="1">NBRC 105644</strain>
    </source>
</reference>
<sequence>MTATVTRLDRLHAMRAARTAALRALPVTVCPYRTDGDGRQRVLARVFVREYLRHQPPADDLIDYSR</sequence>
<proteinExistence type="predicted"/>
<gene>
    <name evidence="1" type="ORF">Val02_69100</name>
</gene>
<accession>A0A8J3YQX0</accession>
<evidence type="ECO:0000313" key="2">
    <source>
        <dbReference type="Proteomes" id="UP000619260"/>
    </source>
</evidence>
<organism evidence="1 2">
    <name type="scientific">Virgisporangium aliadipatigenens</name>
    <dbReference type="NCBI Taxonomy" id="741659"/>
    <lineage>
        <taxon>Bacteria</taxon>
        <taxon>Bacillati</taxon>
        <taxon>Actinomycetota</taxon>
        <taxon>Actinomycetes</taxon>
        <taxon>Micromonosporales</taxon>
        <taxon>Micromonosporaceae</taxon>
        <taxon>Virgisporangium</taxon>
    </lineage>
</organism>
<name>A0A8J3YQX0_9ACTN</name>
<dbReference type="EMBL" id="BOPF01000032">
    <property type="protein sequence ID" value="GIJ50024.1"/>
    <property type="molecule type" value="Genomic_DNA"/>
</dbReference>
<dbReference type="Proteomes" id="UP000619260">
    <property type="component" value="Unassembled WGS sequence"/>
</dbReference>
<dbReference type="RefSeq" id="WP_203903471.1">
    <property type="nucleotide sequence ID" value="NZ_BOPF01000032.1"/>
</dbReference>
<protein>
    <submittedName>
        <fullName evidence="1">Uncharacterized protein</fullName>
    </submittedName>
</protein>